<protein>
    <submittedName>
        <fullName evidence="7">Agmatinase</fullName>
        <ecNumber evidence="7">3.5.3.11</ecNumber>
    </submittedName>
</protein>
<dbReference type="GO" id="GO:0008783">
    <property type="term" value="F:agmatinase activity"/>
    <property type="evidence" value="ECO:0007669"/>
    <property type="project" value="UniProtKB-EC"/>
</dbReference>
<dbReference type="Proteomes" id="UP000246004">
    <property type="component" value="Unassembled WGS sequence"/>
</dbReference>
<dbReference type="InterPro" id="IPR020855">
    <property type="entry name" value="Ureohydrolase_Mn_BS"/>
</dbReference>
<evidence type="ECO:0000256" key="3">
    <source>
        <dbReference type="ARBA" id="ARBA00022801"/>
    </source>
</evidence>
<feature type="binding site" evidence="4">
    <location>
        <position position="145"/>
    </location>
    <ligand>
        <name>Mn(2+)</name>
        <dbReference type="ChEBI" id="CHEBI:29035"/>
        <label>1</label>
    </ligand>
</feature>
<dbReference type="PROSITE" id="PS01053">
    <property type="entry name" value="ARGINASE_1"/>
    <property type="match status" value="1"/>
</dbReference>
<proteinExistence type="inferred from homology"/>
<evidence type="ECO:0000313" key="7">
    <source>
        <dbReference type="EMBL" id="PWL07709.1"/>
    </source>
</evidence>
<comment type="cofactor">
    <cofactor evidence="4">
        <name>Mn(2+)</name>
        <dbReference type="ChEBI" id="CHEBI:29035"/>
    </cofactor>
    <text evidence="4">Binds 2 manganese ions per subunit.</text>
</comment>
<dbReference type="PROSITE" id="PS51409">
    <property type="entry name" value="ARGINASE_2"/>
    <property type="match status" value="1"/>
</dbReference>
<evidence type="ECO:0000313" key="8">
    <source>
        <dbReference type="Proteomes" id="UP000217528"/>
    </source>
</evidence>
<comment type="similarity">
    <text evidence="1">Belongs to the arginase family. Agmatinase subfamily.</text>
</comment>
<feature type="binding site" evidence="4">
    <location>
        <position position="227"/>
    </location>
    <ligand>
        <name>Mn(2+)</name>
        <dbReference type="ChEBI" id="CHEBI:29035"/>
        <label>1</label>
    </ligand>
</feature>
<dbReference type="EMBL" id="LMVN01000006">
    <property type="protein sequence ID" value="PAV07891.1"/>
    <property type="molecule type" value="Genomic_DNA"/>
</dbReference>
<dbReference type="Gene3D" id="3.40.800.10">
    <property type="entry name" value="Ureohydrolase domain"/>
    <property type="match status" value="1"/>
</dbReference>
<dbReference type="Proteomes" id="UP000217528">
    <property type="component" value="Unassembled WGS sequence"/>
</dbReference>
<dbReference type="AlphaFoldDB" id="A0A2A2HEJ7"/>
<dbReference type="OrthoDB" id="7186at2157"/>
<feature type="binding site" evidence="4">
    <location>
        <position position="143"/>
    </location>
    <ligand>
        <name>Mn(2+)</name>
        <dbReference type="ChEBI" id="CHEBI:29035"/>
        <label>1</label>
    </ligand>
</feature>
<feature type="binding site" evidence="4">
    <location>
        <position position="114"/>
    </location>
    <ligand>
        <name>Mn(2+)</name>
        <dbReference type="ChEBI" id="CHEBI:29035"/>
        <label>1</label>
    </ligand>
</feature>
<dbReference type="GO" id="GO:0046872">
    <property type="term" value="F:metal ion binding"/>
    <property type="evidence" value="ECO:0007669"/>
    <property type="project" value="UniProtKB-KW"/>
</dbReference>
<dbReference type="InterPro" id="IPR005925">
    <property type="entry name" value="Agmatinase-rel"/>
</dbReference>
<evidence type="ECO:0000256" key="4">
    <source>
        <dbReference type="PIRSR" id="PIRSR036979-1"/>
    </source>
</evidence>
<dbReference type="InterPro" id="IPR023696">
    <property type="entry name" value="Ureohydrolase_dom_sf"/>
</dbReference>
<dbReference type="InterPro" id="IPR006035">
    <property type="entry name" value="Ureohydrolase"/>
</dbReference>
<dbReference type="PIRSF" id="PIRSF036979">
    <property type="entry name" value="Arginase"/>
    <property type="match status" value="1"/>
</dbReference>
<feature type="binding site" evidence="4">
    <location>
        <position position="141"/>
    </location>
    <ligand>
        <name>Mn(2+)</name>
        <dbReference type="ChEBI" id="CHEBI:29035"/>
        <label>1</label>
    </ligand>
</feature>
<keyword evidence="4" id="KW-0464">Manganese</keyword>
<sequence length="295" mass="33326">MFFYADNMMNFAFAESLDDDDYIPGGYGLFGVPFDSTTSYMAGSRYGPKAIREASYNFESYNMRFNKDVSAVCYDIGDVQVNNGNYMATNMMIKDTVKSLLEMDLKPIAMGGEHTITNGVLGGIYEYDEDLYHDMSIIHFDAHFDMRDEYMGEKFSHAAVLRRLHELKPKDITQLGIRSAEYDEFEYVKSHDNINYFTSYDIKDNIQNVLNYLEDLENPLYISVDIDVLDPAYAPSVGTPASCGITPFELEDMMAIICKKDVIGLDVVEVSSNTIGDPTSVNAAKVIYDFLTHKS</sequence>
<comment type="caution">
    <text evidence="6">The sequence shown here is derived from an EMBL/GenBank/DDBJ whole genome shotgun (WGS) entry which is preliminary data.</text>
</comment>
<reference evidence="7 9" key="1">
    <citation type="submission" date="2016-04" db="EMBL/GenBank/DDBJ databases">
        <title>Genome sequence of Methanosphaera cuniculi DSM 4103.</title>
        <authorList>
            <person name="Poehlein A."/>
            <person name="Seedorf H."/>
            <person name="Daniel R."/>
        </authorList>
    </citation>
    <scope>NUCLEOTIDE SEQUENCE [LARGE SCALE GENOMIC DNA]</scope>
    <source>
        <strain evidence="7 9">DSM 4103</strain>
    </source>
</reference>
<reference evidence="6 8" key="2">
    <citation type="journal article" date="2017" name="BMC Genomics">
        <title>Genomic analysis of methanogenic archaea reveals a shift towards energy conservation.</title>
        <authorList>
            <person name="Gilmore S.P."/>
            <person name="Henske J.K."/>
            <person name="Sexton J.A."/>
            <person name="Solomon K.V."/>
            <person name="Seppala S."/>
            <person name="Yoo J.I."/>
            <person name="Huyett L.M."/>
            <person name="Pressman A."/>
            <person name="Cogan J.Z."/>
            <person name="Kivenson V."/>
            <person name="Peng X."/>
            <person name="Tan Y."/>
            <person name="Valentine D.L."/>
            <person name="O'Malley M.A."/>
        </authorList>
    </citation>
    <scope>NUCLEOTIDE SEQUENCE [LARGE SCALE GENOMIC DNA]</scope>
    <source>
        <strain evidence="6 8">1R-7</strain>
    </source>
</reference>
<evidence type="ECO:0000256" key="2">
    <source>
        <dbReference type="ARBA" id="ARBA00022723"/>
    </source>
</evidence>
<organism evidence="6 8">
    <name type="scientific">Methanosphaera cuniculi</name>
    <dbReference type="NCBI Taxonomy" id="1077256"/>
    <lineage>
        <taxon>Archaea</taxon>
        <taxon>Methanobacteriati</taxon>
        <taxon>Methanobacteriota</taxon>
        <taxon>Methanomada group</taxon>
        <taxon>Methanobacteria</taxon>
        <taxon>Methanobacteriales</taxon>
        <taxon>Methanobacteriaceae</taxon>
        <taxon>Methanosphaera</taxon>
    </lineage>
</organism>
<dbReference type="SUPFAM" id="SSF52768">
    <property type="entry name" value="Arginase/deacetylase"/>
    <property type="match status" value="1"/>
</dbReference>
<gene>
    <name evidence="7" type="primary">speB</name>
    <name evidence="6" type="ORF">ASJ82_06795</name>
    <name evidence="7" type="ORF">MSCUN_14620</name>
</gene>
<accession>A0A2A2HEJ7</accession>
<dbReference type="Pfam" id="PF00491">
    <property type="entry name" value="Arginase"/>
    <property type="match status" value="1"/>
</dbReference>
<dbReference type="EC" id="3.5.3.11" evidence="7"/>
<evidence type="ECO:0000256" key="1">
    <source>
        <dbReference type="ARBA" id="ARBA00009227"/>
    </source>
</evidence>
<dbReference type="GO" id="GO:0033389">
    <property type="term" value="P:putrescine biosynthetic process from arginine, via agmatine"/>
    <property type="evidence" value="ECO:0007669"/>
    <property type="project" value="TreeGrafter"/>
</dbReference>
<evidence type="ECO:0000256" key="5">
    <source>
        <dbReference type="RuleBase" id="RU003684"/>
    </source>
</evidence>
<keyword evidence="2 4" id="KW-0479">Metal-binding</keyword>
<evidence type="ECO:0000313" key="9">
    <source>
        <dbReference type="Proteomes" id="UP000246004"/>
    </source>
</evidence>
<dbReference type="CDD" id="cd11593">
    <property type="entry name" value="Agmatinase-like_2"/>
    <property type="match status" value="1"/>
</dbReference>
<keyword evidence="8" id="KW-1185">Reference proteome</keyword>
<keyword evidence="3 5" id="KW-0378">Hydrolase</keyword>
<dbReference type="RefSeq" id="WP_095608237.1">
    <property type="nucleotide sequence ID" value="NZ_CAUHCB010000005.1"/>
</dbReference>
<dbReference type="PANTHER" id="PTHR11358">
    <property type="entry name" value="ARGINASE/AGMATINASE"/>
    <property type="match status" value="1"/>
</dbReference>
<dbReference type="NCBIfam" id="TIGR01230">
    <property type="entry name" value="agmatinase"/>
    <property type="match status" value="1"/>
</dbReference>
<dbReference type="PANTHER" id="PTHR11358:SF26">
    <property type="entry name" value="GUANIDINO ACID HYDROLASE, MITOCHONDRIAL"/>
    <property type="match status" value="1"/>
</dbReference>
<evidence type="ECO:0000313" key="6">
    <source>
        <dbReference type="EMBL" id="PAV07891.1"/>
    </source>
</evidence>
<feature type="binding site" evidence="4">
    <location>
        <position position="225"/>
    </location>
    <ligand>
        <name>Mn(2+)</name>
        <dbReference type="ChEBI" id="CHEBI:29035"/>
        <label>1</label>
    </ligand>
</feature>
<dbReference type="EMBL" id="LWMS01000045">
    <property type="protein sequence ID" value="PWL07709.1"/>
    <property type="molecule type" value="Genomic_DNA"/>
</dbReference>
<name>A0A2A2HEJ7_9EURY</name>